<name>A0A426X8B5_ENSVE</name>
<dbReference type="AlphaFoldDB" id="A0A426X8B5"/>
<protein>
    <submittedName>
        <fullName evidence="2">Uncharacterized protein</fullName>
    </submittedName>
</protein>
<evidence type="ECO:0000313" key="3">
    <source>
        <dbReference type="Proteomes" id="UP000287651"/>
    </source>
</evidence>
<accession>A0A426X8B5</accession>
<feature type="region of interest" description="Disordered" evidence="1">
    <location>
        <begin position="43"/>
        <end position="65"/>
    </location>
</feature>
<evidence type="ECO:0000313" key="2">
    <source>
        <dbReference type="EMBL" id="RRT35725.1"/>
    </source>
</evidence>
<dbReference type="Proteomes" id="UP000287651">
    <property type="component" value="Unassembled WGS sequence"/>
</dbReference>
<proteinExistence type="predicted"/>
<sequence length="168" mass="19105">MGRLKACKDKGAAAMWESVTHPPQGQPMQAFISIGGFPSLATPPTMHPCLHPPPPPPGPSSRGREPAVLRSILSLWLPDLQEPWQEAAPWSRQYGQRECFSVVVHAEVRTCKKGRVRNQGKMEKIRMPYSMGLNEAIFIDRNWRRVRWIQNGERRQQEYSSSTREFAG</sequence>
<reference evidence="2 3" key="1">
    <citation type="journal article" date="2014" name="Agronomy (Basel)">
        <title>A Draft Genome Sequence for Ensete ventricosum, the Drought-Tolerant Tree Against Hunger.</title>
        <authorList>
            <person name="Harrison J."/>
            <person name="Moore K.A."/>
            <person name="Paszkiewicz K."/>
            <person name="Jones T."/>
            <person name="Grant M."/>
            <person name="Ambacheew D."/>
            <person name="Muzemil S."/>
            <person name="Studholme D.J."/>
        </authorList>
    </citation>
    <scope>NUCLEOTIDE SEQUENCE [LARGE SCALE GENOMIC DNA]</scope>
</reference>
<gene>
    <name evidence="2" type="ORF">B296_00051637</name>
</gene>
<dbReference type="EMBL" id="AMZH03024619">
    <property type="protein sequence ID" value="RRT35725.1"/>
    <property type="molecule type" value="Genomic_DNA"/>
</dbReference>
<feature type="compositionally biased region" description="Pro residues" evidence="1">
    <location>
        <begin position="50"/>
        <end position="59"/>
    </location>
</feature>
<evidence type="ECO:0000256" key="1">
    <source>
        <dbReference type="SAM" id="MobiDB-lite"/>
    </source>
</evidence>
<organism evidence="2 3">
    <name type="scientific">Ensete ventricosum</name>
    <name type="common">Abyssinian banana</name>
    <name type="synonym">Musa ensete</name>
    <dbReference type="NCBI Taxonomy" id="4639"/>
    <lineage>
        <taxon>Eukaryota</taxon>
        <taxon>Viridiplantae</taxon>
        <taxon>Streptophyta</taxon>
        <taxon>Embryophyta</taxon>
        <taxon>Tracheophyta</taxon>
        <taxon>Spermatophyta</taxon>
        <taxon>Magnoliopsida</taxon>
        <taxon>Liliopsida</taxon>
        <taxon>Zingiberales</taxon>
        <taxon>Musaceae</taxon>
        <taxon>Ensete</taxon>
    </lineage>
</organism>
<comment type="caution">
    <text evidence="2">The sequence shown here is derived from an EMBL/GenBank/DDBJ whole genome shotgun (WGS) entry which is preliminary data.</text>
</comment>